<dbReference type="GO" id="GO:0004622">
    <property type="term" value="F:phosphatidylcholine lysophospholipase activity"/>
    <property type="evidence" value="ECO:0007669"/>
    <property type="project" value="TreeGrafter"/>
</dbReference>
<dbReference type="PANTHER" id="PTHR30383:SF5">
    <property type="entry name" value="SGNH HYDROLASE-TYPE ESTERASE DOMAIN-CONTAINING PROTEIN"/>
    <property type="match status" value="1"/>
</dbReference>
<dbReference type="InterPro" id="IPR036514">
    <property type="entry name" value="SGNH_hydro_sf"/>
</dbReference>
<accession>A0A1M6C5I2</accession>
<dbReference type="InterPro" id="IPR051532">
    <property type="entry name" value="Ester_Hydrolysis_Enzymes"/>
</dbReference>
<dbReference type="EMBL" id="FQZF01000003">
    <property type="protein sequence ID" value="SHI56269.1"/>
    <property type="molecule type" value="Genomic_DNA"/>
</dbReference>
<organism evidence="2 3">
    <name type="scientific">Muricoccus roseus</name>
    <dbReference type="NCBI Taxonomy" id="198092"/>
    <lineage>
        <taxon>Bacteria</taxon>
        <taxon>Pseudomonadati</taxon>
        <taxon>Pseudomonadota</taxon>
        <taxon>Alphaproteobacteria</taxon>
        <taxon>Acetobacterales</taxon>
        <taxon>Roseomonadaceae</taxon>
        <taxon>Muricoccus</taxon>
    </lineage>
</organism>
<evidence type="ECO:0000313" key="2">
    <source>
        <dbReference type="EMBL" id="SHI56269.1"/>
    </source>
</evidence>
<dbReference type="RefSeq" id="WP_086061849.1">
    <property type="nucleotide sequence ID" value="NZ_FQZF01000003.1"/>
</dbReference>
<dbReference type="PANTHER" id="PTHR30383">
    <property type="entry name" value="THIOESTERASE 1/PROTEASE 1/LYSOPHOSPHOLIPASE L1"/>
    <property type="match status" value="1"/>
</dbReference>
<dbReference type="CDD" id="cd00229">
    <property type="entry name" value="SGNH_hydrolase"/>
    <property type="match status" value="1"/>
</dbReference>
<protein>
    <submittedName>
        <fullName evidence="2">Lysophospholipase L1</fullName>
    </submittedName>
</protein>
<reference evidence="2 3" key="1">
    <citation type="submission" date="2016-11" db="EMBL/GenBank/DDBJ databases">
        <authorList>
            <person name="Jaros S."/>
            <person name="Januszkiewicz K."/>
            <person name="Wedrychowicz H."/>
        </authorList>
    </citation>
    <scope>NUCLEOTIDE SEQUENCE [LARGE SCALE GENOMIC DNA]</scope>
    <source>
        <strain evidence="2 3">DSM 14916</strain>
    </source>
</reference>
<feature type="chain" id="PRO_5012929072" evidence="1">
    <location>
        <begin position="22"/>
        <end position="242"/>
    </location>
</feature>
<dbReference type="Proteomes" id="UP000184387">
    <property type="component" value="Unassembled WGS sequence"/>
</dbReference>
<dbReference type="Pfam" id="PF25182">
    <property type="entry name" value="NonGDSL"/>
    <property type="match status" value="1"/>
</dbReference>
<dbReference type="InterPro" id="IPR057572">
    <property type="entry name" value="NonGDSL"/>
</dbReference>
<evidence type="ECO:0000256" key="1">
    <source>
        <dbReference type="SAM" id="SignalP"/>
    </source>
</evidence>
<name>A0A1M6C5I2_9PROT</name>
<dbReference type="SUPFAM" id="SSF52266">
    <property type="entry name" value="SGNH hydrolase"/>
    <property type="match status" value="1"/>
</dbReference>
<dbReference type="AlphaFoldDB" id="A0A1M6C5I2"/>
<feature type="signal peptide" evidence="1">
    <location>
        <begin position="1"/>
        <end position="21"/>
    </location>
</feature>
<keyword evidence="3" id="KW-1185">Reference proteome</keyword>
<evidence type="ECO:0000313" key="3">
    <source>
        <dbReference type="Proteomes" id="UP000184387"/>
    </source>
</evidence>
<proteinExistence type="predicted"/>
<gene>
    <name evidence="2" type="ORF">SAMN02745194_00592</name>
</gene>
<keyword evidence="1" id="KW-0732">Signal</keyword>
<dbReference type="Gene3D" id="3.40.50.1110">
    <property type="entry name" value="SGNH hydrolase"/>
    <property type="match status" value="1"/>
</dbReference>
<dbReference type="STRING" id="198092.SAMN02745194_00592"/>
<dbReference type="OrthoDB" id="7203637at2"/>
<sequence length="242" mass="26212">MAPRRILAALVFLLATPPVGAEEPPTCPPAPVQALVLPRLAQALQEGREARLLAFGSSSTQGAYASSPERTYPARLEAALRREGLAVRVMNRGRGGEDALEMRARLEEDVVAALPDLVIWQLGVNGAIREHSLTRFRALLRQGVARMQETGTDVVLMDSQRGPWAKAHAVLRDLFDSTLAEVAQERGVQLFSRRRMMDAWAESGTADGAVIAPDGLHHNDRGYACLAEALAAAIRAGLRLPR</sequence>